<feature type="region of interest" description="Disordered" evidence="1">
    <location>
        <begin position="56"/>
        <end position="78"/>
    </location>
</feature>
<reference evidence="2 3" key="1">
    <citation type="submission" date="2020-08" db="EMBL/GenBank/DDBJ databases">
        <title>Genomic Encyclopedia of Type Strains, Phase IV (KMG-IV): sequencing the most valuable type-strain genomes for metagenomic binning, comparative biology and taxonomic classification.</title>
        <authorList>
            <person name="Goeker M."/>
        </authorList>
    </citation>
    <scope>NUCLEOTIDE SEQUENCE [LARGE SCALE GENOMIC DNA]</scope>
    <source>
        <strain evidence="2 3">DSM 102238</strain>
    </source>
</reference>
<evidence type="ECO:0000313" key="2">
    <source>
        <dbReference type="EMBL" id="MBB3997679.1"/>
    </source>
</evidence>
<gene>
    <name evidence="2" type="ORF">GGR04_001515</name>
</gene>
<dbReference type="RefSeq" id="WP_183199222.1">
    <property type="nucleotide sequence ID" value="NZ_JACIEK010000002.1"/>
</dbReference>
<evidence type="ECO:0000313" key="3">
    <source>
        <dbReference type="Proteomes" id="UP000542776"/>
    </source>
</evidence>
<accession>A0A7W6EGR4</accession>
<sequence length="78" mass="8321">MDLQRTPAQRADARLGDIANRSEKGSAMGLIQAEAKANSDKTARLRLARQARDAADAALAAETPAKPARKPRKARVAN</sequence>
<protein>
    <submittedName>
        <fullName evidence="2">Uncharacterized protein</fullName>
    </submittedName>
</protein>
<comment type="caution">
    <text evidence="2">The sequence shown here is derived from an EMBL/GenBank/DDBJ whole genome shotgun (WGS) entry which is preliminary data.</text>
</comment>
<proteinExistence type="predicted"/>
<dbReference type="EMBL" id="JACIEK010000002">
    <property type="protein sequence ID" value="MBB3997679.1"/>
    <property type="molecule type" value="Genomic_DNA"/>
</dbReference>
<organism evidence="2 3">
    <name type="scientific">Aureimonas pseudogalii</name>
    <dbReference type="NCBI Taxonomy" id="1744844"/>
    <lineage>
        <taxon>Bacteria</taxon>
        <taxon>Pseudomonadati</taxon>
        <taxon>Pseudomonadota</taxon>
        <taxon>Alphaproteobacteria</taxon>
        <taxon>Hyphomicrobiales</taxon>
        <taxon>Aurantimonadaceae</taxon>
        <taxon>Aureimonas</taxon>
    </lineage>
</organism>
<name>A0A7W6EGR4_9HYPH</name>
<feature type="compositionally biased region" description="Basic residues" evidence="1">
    <location>
        <begin position="67"/>
        <end position="78"/>
    </location>
</feature>
<feature type="compositionally biased region" description="Low complexity" evidence="1">
    <location>
        <begin position="56"/>
        <end position="66"/>
    </location>
</feature>
<evidence type="ECO:0000256" key="1">
    <source>
        <dbReference type="SAM" id="MobiDB-lite"/>
    </source>
</evidence>
<dbReference type="Proteomes" id="UP000542776">
    <property type="component" value="Unassembled WGS sequence"/>
</dbReference>
<dbReference type="AlphaFoldDB" id="A0A7W6EGR4"/>
<keyword evidence="3" id="KW-1185">Reference proteome</keyword>